<sequence>MNRTRPARSKTGCSSCRRRKVRCDEAKPFCQACQRLGLTCSYEPGRAANSAETLRYRVRFVNSRYTKLQPEAKRSESETSSPQQHVATRTERDIMTPSGSSEALPRIQQRETSSNSPAMSHSSPIQTSVGSMAKAVQEPCAFSPQMNTNAYDAPMDASYIPAFFDLNMNFDLLNGEDCWSPQTPGNTSVSESAACQNEISAAVQDAAVVIGPEDHRLIQHYLNVMTSYAKIRTSGDDNIYSHIFSNMALFYAPLYNAIMSWTALHLGQTRSEPELIRNAEERYLHAVSLTHRDQNVALHFELSIVTIWFALQFELLAARGIESFCRHLEFAADLVDAHRLHQRAGGEATPLGHVGSRMLVWLGAYDARASCIGGAGRLLSSLESFCSEYDFIDAAFPSVPPNNEDLKPCLRLSLELDLLESRIVQLNRRSGPTPVALWSTIQAGLEAILSRLESDPSVRPIIEFLTKPTRSLPSRITTRRFNCLLLLASFYSVVITFHRMLPAPTVMNMPSKLTAAEDAATHIIRLASWVGRFRPPSPQNIWPRLLFLAGIETTDIVAQDWVVKTLSESEVWGANFRKTRLLLERILKIQSTEGLRVDYLDVMKRDTGDMFII</sequence>
<organism evidence="1 2">
    <name type="scientific">Hypoxylon rubiginosum</name>
    <dbReference type="NCBI Taxonomy" id="110542"/>
    <lineage>
        <taxon>Eukaryota</taxon>
        <taxon>Fungi</taxon>
        <taxon>Dikarya</taxon>
        <taxon>Ascomycota</taxon>
        <taxon>Pezizomycotina</taxon>
        <taxon>Sordariomycetes</taxon>
        <taxon>Xylariomycetidae</taxon>
        <taxon>Xylariales</taxon>
        <taxon>Hypoxylaceae</taxon>
        <taxon>Hypoxylon</taxon>
    </lineage>
</organism>
<reference evidence="1 2" key="1">
    <citation type="journal article" date="2022" name="New Phytol.">
        <title>Ecological generalism drives hyperdiversity of secondary metabolite gene clusters in xylarialean endophytes.</title>
        <authorList>
            <person name="Franco M.E.E."/>
            <person name="Wisecaver J.H."/>
            <person name="Arnold A.E."/>
            <person name="Ju Y.M."/>
            <person name="Slot J.C."/>
            <person name="Ahrendt S."/>
            <person name="Moore L.P."/>
            <person name="Eastman K.E."/>
            <person name="Scott K."/>
            <person name="Konkel Z."/>
            <person name="Mondo S.J."/>
            <person name="Kuo A."/>
            <person name="Hayes R.D."/>
            <person name="Haridas S."/>
            <person name="Andreopoulos B."/>
            <person name="Riley R."/>
            <person name="LaButti K."/>
            <person name="Pangilinan J."/>
            <person name="Lipzen A."/>
            <person name="Amirebrahimi M."/>
            <person name="Yan J."/>
            <person name="Adam C."/>
            <person name="Keymanesh K."/>
            <person name="Ng V."/>
            <person name="Louie K."/>
            <person name="Northen T."/>
            <person name="Drula E."/>
            <person name="Henrissat B."/>
            <person name="Hsieh H.M."/>
            <person name="Youens-Clark K."/>
            <person name="Lutzoni F."/>
            <person name="Miadlikowska J."/>
            <person name="Eastwood D.C."/>
            <person name="Hamelin R.C."/>
            <person name="Grigoriev I.V."/>
            <person name="U'Ren J.M."/>
        </authorList>
    </citation>
    <scope>NUCLEOTIDE SEQUENCE [LARGE SCALE GENOMIC DNA]</scope>
    <source>
        <strain evidence="1 2">ER1909</strain>
    </source>
</reference>
<evidence type="ECO:0000313" key="1">
    <source>
        <dbReference type="EMBL" id="KAI6080363.1"/>
    </source>
</evidence>
<accession>A0ACC0CJ80</accession>
<evidence type="ECO:0000313" key="2">
    <source>
        <dbReference type="Proteomes" id="UP001497680"/>
    </source>
</evidence>
<gene>
    <name evidence="1" type="ORF">F4821DRAFT_273878</name>
</gene>
<name>A0ACC0CJ80_9PEZI</name>
<keyword evidence="2" id="KW-1185">Reference proteome</keyword>
<protein>
    <submittedName>
        <fullName evidence="1">Uncharacterized protein</fullName>
    </submittedName>
</protein>
<proteinExistence type="predicted"/>
<dbReference type="EMBL" id="MU394450">
    <property type="protein sequence ID" value="KAI6080363.1"/>
    <property type="molecule type" value="Genomic_DNA"/>
</dbReference>
<dbReference type="Proteomes" id="UP001497680">
    <property type="component" value="Unassembled WGS sequence"/>
</dbReference>
<comment type="caution">
    <text evidence="1">The sequence shown here is derived from an EMBL/GenBank/DDBJ whole genome shotgun (WGS) entry which is preliminary data.</text>
</comment>